<evidence type="ECO:0000313" key="3">
    <source>
        <dbReference type="Proteomes" id="UP000007319"/>
    </source>
</evidence>
<feature type="compositionally biased region" description="Low complexity" evidence="1">
    <location>
        <begin position="26"/>
        <end position="35"/>
    </location>
</feature>
<sequence length="35" mass="3455">MTRLRGFAKGLLPNPGRAKEAGAGAGSSHAEGSAM</sequence>
<name>A0A9P1NMT3_9PROT</name>
<organism evidence="2 3">
    <name type="scientific">Azospirillum baldaniorum</name>
    <dbReference type="NCBI Taxonomy" id="1064539"/>
    <lineage>
        <taxon>Bacteria</taxon>
        <taxon>Pseudomonadati</taxon>
        <taxon>Pseudomonadota</taxon>
        <taxon>Alphaproteobacteria</taxon>
        <taxon>Rhodospirillales</taxon>
        <taxon>Azospirillaceae</taxon>
        <taxon>Azospirillum</taxon>
    </lineage>
</organism>
<keyword evidence="3" id="KW-1185">Reference proteome</keyword>
<dbReference type="AlphaFoldDB" id="A0A9P1NMT3"/>
<evidence type="ECO:0000256" key="1">
    <source>
        <dbReference type="SAM" id="MobiDB-lite"/>
    </source>
</evidence>
<reference evidence="2 3" key="1">
    <citation type="journal article" date="2011" name="PLoS Genet.">
        <title>Azospirillum genomes reveal transition of bacteria from aquatic to terrestrial environments.</title>
        <authorList>
            <person name="Wisniewski-Dye F."/>
            <person name="Borziak K."/>
            <person name="Khalsa-Moyers G."/>
            <person name="Alexandre G."/>
            <person name="Sukharnikov L.O."/>
            <person name="Wuichet K."/>
            <person name="Hurst G.B."/>
            <person name="McDonald W.H."/>
            <person name="Robertson J.S."/>
            <person name="Barbe V."/>
            <person name="Calteau A."/>
            <person name="Rouy Z."/>
            <person name="Mangenot S."/>
            <person name="Prigent-Combaret C."/>
            <person name="Normand P."/>
            <person name="Boyer M."/>
            <person name="Siguier P."/>
            <person name="Dessaux Y."/>
            <person name="Elmerich C."/>
            <person name="Condemine G."/>
            <person name="Krishnen G."/>
            <person name="Kennedy I."/>
            <person name="Paterson A.H."/>
            <person name="Gonzalez V."/>
            <person name="Mavingui P."/>
            <person name="Zhulin I.B."/>
        </authorList>
    </citation>
    <scope>NUCLEOTIDE SEQUENCE [LARGE SCALE GENOMIC DNA]</scope>
    <source>
        <strain evidence="2 3">Sp245</strain>
    </source>
</reference>
<protein>
    <submittedName>
        <fullName evidence="2">Uncharacterized protein</fullName>
    </submittedName>
</protein>
<evidence type="ECO:0000313" key="2">
    <source>
        <dbReference type="EMBL" id="CCC99079.1"/>
    </source>
</evidence>
<dbReference type="Proteomes" id="UP000007319">
    <property type="component" value="Chromosome"/>
</dbReference>
<proteinExistence type="predicted"/>
<feature type="region of interest" description="Disordered" evidence="1">
    <location>
        <begin position="1"/>
        <end position="35"/>
    </location>
</feature>
<dbReference type="KEGG" id="abs:AZOBR_180149"/>
<dbReference type="EMBL" id="HE577327">
    <property type="protein sequence ID" value="CCC99079.1"/>
    <property type="molecule type" value="Genomic_DNA"/>
</dbReference>
<gene>
    <name evidence="2" type="ORF">AZOBR_180149</name>
</gene>
<accession>A0A9P1NMT3</accession>